<protein>
    <recommendedName>
        <fullName evidence="3">DUF3168 domain-containing protein</fullName>
    </recommendedName>
</protein>
<proteinExistence type="predicted"/>
<dbReference type="Pfam" id="PF23841">
    <property type="entry name" value="Phage_tail_terminator_2"/>
    <property type="match status" value="1"/>
</dbReference>
<dbReference type="InterPro" id="IPR057003">
    <property type="entry name" value="Phage_tail_terminator_2"/>
</dbReference>
<evidence type="ECO:0008006" key="3">
    <source>
        <dbReference type="Google" id="ProtNLM"/>
    </source>
</evidence>
<dbReference type="Proteomes" id="UP000525686">
    <property type="component" value="Unassembled WGS sequence"/>
</dbReference>
<accession>A0A7W3WIW7</accession>
<sequence length="132" mass="14216">MAAVGDVDVEVLLIGWLQQRLGPGVVVRDELDNNLLNELPTVQVQRAGGGDDGFRLDRPVVDTNAYATSRGAALALCQQVRRLLLTELRGSKAGPAVVGYITTISAPTVRPYENLALRRAGATYQMHIHPVS</sequence>
<dbReference type="RefSeq" id="WP_181353826.1">
    <property type="nucleotide sequence ID" value="NZ_JABJWZ010000041.1"/>
</dbReference>
<dbReference type="EMBL" id="JABJWZ010000041">
    <property type="protein sequence ID" value="MBB1253171.1"/>
    <property type="molecule type" value="Genomic_DNA"/>
</dbReference>
<dbReference type="AlphaFoldDB" id="A0A7W3WIW7"/>
<name>A0A7W3WIW7_9ACTN</name>
<comment type="caution">
    <text evidence="1">The sequence shown here is derived from an EMBL/GenBank/DDBJ whole genome shotgun (WGS) entry which is preliminary data.</text>
</comment>
<gene>
    <name evidence="1" type="ORF">H3146_07275</name>
</gene>
<reference evidence="2" key="1">
    <citation type="submission" date="2020-05" db="EMBL/GenBank/DDBJ databases">
        <title>Classification of alakaliphilic streptomycetes isolated from an alkaline soil next to Lonar Crater, India and a proposal for the recognition of Streptomyces alkaliterrae sp. nov.</title>
        <authorList>
            <person name="Golinska P."/>
        </authorList>
    </citation>
    <scope>NUCLEOTIDE SEQUENCE [LARGE SCALE GENOMIC DNA]</scope>
    <source>
        <strain evidence="2">OF3</strain>
    </source>
</reference>
<evidence type="ECO:0000313" key="1">
    <source>
        <dbReference type="EMBL" id="MBB1253171.1"/>
    </source>
</evidence>
<evidence type="ECO:0000313" key="2">
    <source>
        <dbReference type="Proteomes" id="UP000525686"/>
    </source>
</evidence>
<organism evidence="1 2">
    <name type="scientific">Streptomyces alkaliterrae</name>
    <dbReference type="NCBI Taxonomy" id="2213162"/>
    <lineage>
        <taxon>Bacteria</taxon>
        <taxon>Bacillati</taxon>
        <taxon>Actinomycetota</taxon>
        <taxon>Actinomycetes</taxon>
        <taxon>Kitasatosporales</taxon>
        <taxon>Streptomycetaceae</taxon>
        <taxon>Streptomyces</taxon>
    </lineage>
</organism>